<evidence type="ECO:0000313" key="4">
    <source>
        <dbReference type="Proteomes" id="UP000002033"/>
    </source>
</evidence>
<keyword evidence="2" id="KW-0732">Signal</keyword>
<gene>
    <name evidence="3" type="ordered locus">Hden_2475</name>
</gene>
<dbReference type="Proteomes" id="UP000002033">
    <property type="component" value="Chromosome"/>
</dbReference>
<evidence type="ECO:0000256" key="1">
    <source>
        <dbReference type="SAM" id="MobiDB-lite"/>
    </source>
</evidence>
<evidence type="ECO:0008006" key="5">
    <source>
        <dbReference type="Google" id="ProtNLM"/>
    </source>
</evidence>
<feature type="compositionally biased region" description="Basic and acidic residues" evidence="1">
    <location>
        <begin position="61"/>
        <end position="78"/>
    </location>
</feature>
<organism evidence="3 4">
    <name type="scientific">Hyphomicrobium denitrificans (strain ATCC 51888 / DSM 1869 / NCIMB 11706 / TK 0415)</name>
    <dbReference type="NCBI Taxonomy" id="582899"/>
    <lineage>
        <taxon>Bacteria</taxon>
        <taxon>Pseudomonadati</taxon>
        <taxon>Pseudomonadota</taxon>
        <taxon>Alphaproteobacteria</taxon>
        <taxon>Hyphomicrobiales</taxon>
        <taxon>Hyphomicrobiaceae</taxon>
        <taxon>Hyphomicrobium</taxon>
    </lineage>
</organism>
<dbReference type="KEGG" id="hdn:Hden_2475"/>
<reference evidence="4" key="1">
    <citation type="journal article" date="2011" name="J. Bacteriol.">
        <title>Genome sequences of eight morphologically diverse alphaproteobacteria.</title>
        <authorList>
            <consortium name="US DOE Joint Genome Institute"/>
            <person name="Brown P.J."/>
            <person name="Kysela D.T."/>
            <person name="Buechlein A."/>
            <person name="Hemmerich C."/>
            <person name="Brun Y.V."/>
        </authorList>
    </citation>
    <scope>NUCLEOTIDE SEQUENCE [LARGE SCALE GENOMIC DNA]</scope>
    <source>
        <strain evidence="4">ATCC 51888 / DSM 1869 / NCIB 11706 / TK 0415</strain>
    </source>
</reference>
<dbReference type="InterPro" id="IPR011690">
    <property type="entry name" value="P_starv_induced_PsiF"/>
</dbReference>
<dbReference type="EMBL" id="CP002083">
    <property type="protein sequence ID" value="ADJ24271.1"/>
    <property type="molecule type" value="Genomic_DNA"/>
</dbReference>
<dbReference type="HOGENOM" id="CLU_189074_0_0_5"/>
<protein>
    <recommendedName>
        <fullName evidence="5">PsiF repeat protein</fullName>
    </recommendedName>
</protein>
<dbReference type="Pfam" id="PF07769">
    <property type="entry name" value="PsiF_repeat"/>
    <property type="match status" value="1"/>
</dbReference>
<feature type="signal peptide" evidence="2">
    <location>
        <begin position="1"/>
        <end position="24"/>
    </location>
</feature>
<accession>D8JSH7</accession>
<sequence length="78" mass="8167" precursor="true">MTSMKLVAAAAAAMMAIGSGVALAKDAKKPGTPVVHSPESIQCSKDADAKGLHGKDRKKFRAECKKNLAKQNKDAKKS</sequence>
<keyword evidence="4" id="KW-1185">Reference proteome</keyword>
<evidence type="ECO:0000313" key="3">
    <source>
        <dbReference type="EMBL" id="ADJ24271.1"/>
    </source>
</evidence>
<feature type="region of interest" description="Disordered" evidence="1">
    <location>
        <begin position="28"/>
        <end position="78"/>
    </location>
</feature>
<dbReference type="RefSeq" id="WP_013216430.1">
    <property type="nucleotide sequence ID" value="NC_014313.1"/>
</dbReference>
<proteinExistence type="predicted"/>
<name>D8JSH7_HYPDA</name>
<dbReference type="AlphaFoldDB" id="D8JSH7"/>
<feature type="chain" id="PRO_5003116309" description="PsiF repeat protein" evidence="2">
    <location>
        <begin position="25"/>
        <end position="78"/>
    </location>
</feature>
<evidence type="ECO:0000256" key="2">
    <source>
        <dbReference type="SAM" id="SignalP"/>
    </source>
</evidence>
<feature type="compositionally biased region" description="Basic and acidic residues" evidence="1">
    <location>
        <begin position="45"/>
        <end position="54"/>
    </location>
</feature>